<keyword evidence="8 14" id="KW-0345">HDL</keyword>
<evidence type="ECO:0000256" key="3">
    <source>
        <dbReference type="ARBA" id="ARBA00013947"/>
    </source>
</evidence>
<evidence type="ECO:0000256" key="9">
    <source>
        <dbReference type="ARBA" id="ARBA00022963"/>
    </source>
</evidence>
<dbReference type="InterPro" id="IPR023121">
    <property type="entry name" value="ApoC-II_dom_sf"/>
</dbReference>
<keyword evidence="15" id="KW-0472">Membrane</keyword>
<keyword evidence="5 14" id="KW-0162">Chylomicron</keyword>
<keyword evidence="10 14" id="KW-0445">Lipid transport</keyword>
<evidence type="ECO:0000256" key="8">
    <source>
        <dbReference type="ARBA" id="ARBA00022850"/>
    </source>
</evidence>
<comment type="function">
    <text evidence="14">Component of chylomicrons, very low-density lipoproteins (VLDL), low-density lipoproteins (LDL), and high-density lipoproteins (HDL) in plasma. Plays an important role in lipoprotein metabolism as an activator of lipoprotein lipase.</text>
</comment>
<gene>
    <name evidence="16" type="ORF">AMELA_G00083590</name>
</gene>
<organism evidence="16 17">
    <name type="scientific">Ameiurus melas</name>
    <name type="common">Black bullhead</name>
    <name type="synonym">Silurus melas</name>
    <dbReference type="NCBI Taxonomy" id="219545"/>
    <lineage>
        <taxon>Eukaryota</taxon>
        <taxon>Metazoa</taxon>
        <taxon>Chordata</taxon>
        <taxon>Craniata</taxon>
        <taxon>Vertebrata</taxon>
        <taxon>Euteleostomi</taxon>
        <taxon>Actinopterygii</taxon>
        <taxon>Neopterygii</taxon>
        <taxon>Teleostei</taxon>
        <taxon>Ostariophysi</taxon>
        <taxon>Siluriformes</taxon>
        <taxon>Ictaluridae</taxon>
        <taxon>Ameiurus</taxon>
    </lineage>
</organism>
<keyword evidence="17" id="KW-1185">Reference proteome</keyword>
<dbReference type="GO" id="GO:0034361">
    <property type="term" value="C:very-low-density lipoprotein particle"/>
    <property type="evidence" value="ECO:0007669"/>
    <property type="project" value="UniProtKB-UniRule"/>
</dbReference>
<keyword evidence="7 14" id="KW-0427">LDL</keyword>
<dbReference type="AlphaFoldDB" id="A0A7J6B228"/>
<evidence type="ECO:0000313" key="17">
    <source>
        <dbReference type="Proteomes" id="UP000593565"/>
    </source>
</evidence>
<comment type="caution">
    <text evidence="16">The sequence shown here is derived from an EMBL/GenBank/DDBJ whole genome shotgun (WGS) entry which is preliminary data.</text>
</comment>
<keyword evidence="15" id="KW-1133">Transmembrane helix</keyword>
<proteinExistence type="inferred from homology"/>
<evidence type="ECO:0000256" key="6">
    <source>
        <dbReference type="ARBA" id="ARBA00022525"/>
    </source>
</evidence>
<evidence type="ECO:0000256" key="13">
    <source>
        <dbReference type="ARBA" id="ARBA00031176"/>
    </source>
</evidence>
<evidence type="ECO:0000313" key="16">
    <source>
        <dbReference type="EMBL" id="KAF4088487.1"/>
    </source>
</evidence>
<sequence length="139" mass="15782">MTCCRTDFESINLTAKLPDLLNIITHFLLRRDNPVISMNKLVIVTVLIVVLAFGVESFRVPRDTEEEEEPGPVTLLIGKLRNYYDYSLNVAGSYVETIKDLKLDEKAKNLYDETTGAVRTYAGIVQDQLYHMIYSSESS</sequence>
<dbReference type="Gene3D" id="1.10.1440.10">
    <property type="entry name" value="Apolipoprotein C-II"/>
    <property type="match status" value="1"/>
</dbReference>
<evidence type="ECO:0000256" key="1">
    <source>
        <dbReference type="ARBA" id="ARBA00004613"/>
    </source>
</evidence>
<evidence type="ECO:0000256" key="5">
    <source>
        <dbReference type="ARBA" id="ARBA00022513"/>
    </source>
</evidence>
<dbReference type="Pfam" id="PF05355">
    <property type="entry name" value="Apo-CII"/>
    <property type="match status" value="1"/>
</dbReference>
<dbReference type="GO" id="GO:0016042">
    <property type="term" value="P:lipid catabolic process"/>
    <property type="evidence" value="ECO:0007669"/>
    <property type="project" value="UniProtKB-UniRule"/>
</dbReference>
<comment type="similarity">
    <text evidence="2 14">Belongs to the apolipoprotein C2 family.</text>
</comment>
<keyword evidence="11 14" id="KW-0443">Lipid metabolism</keyword>
<reference evidence="16 17" key="1">
    <citation type="submission" date="2020-02" db="EMBL/GenBank/DDBJ databases">
        <title>A chromosome-scale genome assembly of the black bullhead catfish (Ameiurus melas).</title>
        <authorList>
            <person name="Wen M."/>
            <person name="Zham M."/>
            <person name="Cabau C."/>
            <person name="Klopp C."/>
            <person name="Donnadieu C."/>
            <person name="Roques C."/>
            <person name="Bouchez O."/>
            <person name="Lampietro C."/>
            <person name="Jouanno E."/>
            <person name="Herpin A."/>
            <person name="Louis A."/>
            <person name="Berthelot C."/>
            <person name="Parey E."/>
            <person name="Roest-Crollius H."/>
            <person name="Braasch I."/>
            <person name="Postlethwait J."/>
            <person name="Robinson-Rechavi M."/>
            <person name="Echchiki A."/>
            <person name="Begum T."/>
            <person name="Montfort J."/>
            <person name="Schartl M."/>
            <person name="Bobe J."/>
            <person name="Guiguen Y."/>
        </authorList>
    </citation>
    <scope>NUCLEOTIDE SEQUENCE [LARGE SCALE GENOMIC DNA]</scope>
    <source>
        <strain evidence="16">M_S1</strain>
        <tissue evidence="16">Blood</tissue>
    </source>
</reference>
<evidence type="ECO:0000256" key="14">
    <source>
        <dbReference type="RuleBase" id="RU368054"/>
    </source>
</evidence>
<name>A0A7J6B228_AMEME</name>
<evidence type="ECO:0000256" key="15">
    <source>
        <dbReference type="SAM" id="Phobius"/>
    </source>
</evidence>
<dbReference type="PANTHER" id="PTHR16566">
    <property type="entry name" value="APOLIPOPROTEIN C-II"/>
    <property type="match status" value="1"/>
</dbReference>
<evidence type="ECO:0000256" key="7">
    <source>
        <dbReference type="ARBA" id="ARBA00022710"/>
    </source>
</evidence>
<dbReference type="GO" id="GO:0042627">
    <property type="term" value="C:chylomicron"/>
    <property type="evidence" value="ECO:0007669"/>
    <property type="project" value="UniProtKB-UniRule"/>
</dbReference>
<keyword evidence="9 14" id="KW-0442">Lipid degradation</keyword>
<comment type="subcellular location">
    <subcellularLocation>
        <location evidence="1 14">Secreted</location>
    </subcellularLocation>
</comment>
<evidence type="ECO:0000256" key="12">
    <source>
        <dbReference type="ARBA" id="ARBA00023313"/>
    </source>
</evidence>
<dbReference type="InterPro" id="IPR008019">
    <property type="entry name" value="Apo-CII"/>
</dbReference>
<keyword evidence="6 14" id="KW-0964">Secreted</keyword>
<keyword evidence="12 14" id="KW-0850">VLDL</keyword>
<keyword evidence="14" id="KW-0732">Signal</keyword>
<dbReference type="GO" id="GO:0034362">
    <property type="term" value="C:low-density lipoprotein particle"/>
    <property type="evidence" value="ECO:0007669"/>
    <property type="project" value="UniProtKB-UniRule"/>
</dbReference>
<accession>A0A7J6B228</accession>
<dbReference type="Proteomes" id="UP000593565">
    <property type="component" value="Unassembled WGS sequence"/>
</dbReference>
<dbReference type="EMBL" id="JAAGNN010000006">
    <property type="protein sequence ID" value="KAF4088487.1"/>
    <property type="molecule type" value="Genomic_DNA"/>
</dbReference>
<evidence type="ECO:0000256" key="2">
    <source>
        <dbReference type="ARBA" id="ARBA00007221"/>
    </source>
</evidence>
<protein>
    <recommendedName>
        <fullName evidence="3 14">Apolipoprotein C-II</fullName>
        <shortName evidence="14">Apo-CII</shortName>
        <shortName evidence="14">ApoC-II</shortName>
    </recommendedName>
    <alternativeName>
        <fullName evidence="13 14">Apolipoprotein C2</fullName>
    </alternativeName>
</protein>
<dbReference type="GO" id="GO:0016004">
    <property type="term" value="F:phospholipase activator activity"/>
    <property type="evidence" value="ECO:0007669"/>
    <property type="project" value="TreeGrafter"/>
</dbReference>
<keyword evidence="15" id="KW-0812">Transmembrane</keyword>
<evidence type="ECO:0000256" key="4">
    <source>
        <dbReference type="ARBA" id="ARBA00022448"/>
    </source>
</evidence>
<dbReference type="GO" id="GO:0006869">
    <property type="term" value="P:lipid transport"/>
    <property type="evidence" value="ECO:0007669"/>
    <property type="project" value="UniProtKB-UniRule"/>
</dbReference>
<evidence type="ECO:0000256" key="11">
    <source>
        <dbReference type="ARBA" id="ARBA00023098"/>
    </source>
</evidence>
<dbReference type="GO" id="GO:0060697">
    <property type="term" value="P:positive regulation of phospholipid catabolic process"/>
    <property type="evidence" value="ECO:0007669"/>
    <property type="project" value="TreeGrafter"/>
</dbReference>
<keyword evidence="4 14" id="KW-0813">Transport</keyword>
<dbReference type="GO" id="GO:0043274">
    <property type="term" value="F:phospholipase binding"/>
    <property type="evidence" value="ECO:0007669"/>
    <property type="project" value="TreeGrafter"/>
</dbReference>
<dbReference type="PANTHER" id="PTHR16566:SF0">
    <property type="entry name" value="APOLIPOPROTEIN C-II"/>
    <property type="match status" value="1"/>
</dbReference>
<evidence type="ECO:0000256" key="10">
    <source>
        <dbReference type="ARBA" id="ARBA00023055"/>
    </source>
</evidence>
<dbReference type="GO" id="GO:0034364">
    <property type="term" value="C:high-density lipoprotein particle"/>
    <property type="evidence" value="ECO:0007669"/>
    <property type="project" value="UniProtKB-KW"/>
</dbReference>
<feature type="transmembrane region" description="Helical" evidence="15">
    <location>
        <begin position="35"/>
        <end position="55"/>
    </location>
</feature>